<dbReference type="SUPFAM" id="SSF52047">
    <property type="entry name" value="RNI-like"/>
    <property type="match status" value="1"/>
</dbReference>
<dbReference type="AlphaFoldDB" id="A0A8T2N351"/>
<protein>
    <submittedName>
        <fullName evidence="3">Uncharacterized protein</fullName>
    </submittedName>
</protein>
<keyword evidence="2" id="KW-0677">Repeat</keyword>
<dbReference type="InterPro" id="IPR051261">
    <property type="entry name" value="NLR"/>
</dbReference>
<gene>
    <name evidence="3" type="ORF">JZ751_021295</name>
</gene>
<proteinExistence type="predicted"/>
<dbReference type="OrthoDB" id="8956055at2759"/>
<dbReference type="SMART" id="SM00368">
    <property type="entry name" value="LRR_RI"/>
    <property type="match status" value="1"/>
</dbReference>
<organism evidence="3 4">
    <name type="scientific">Albula glossodonta</name>
    <name type="common">roundjaw bonefish</name>
    <dbReference type="NCBI Taxonomy" id="121402"/>
    <lineage>
        <taxon>Eukaryota</taxon>
        <taxon>Metazoa</taxon>
        <taxon>Chordata</taxon>
        <taxon>Craniata</taxon>
        <taxon>Vertebrata</taxon>
        <taxon>Euteleostomi</taxon>
        <taxon>Actinopterygii</taxon>
        <taxon>Neopterygii</taxon>
        <taxon>Teleostei</taxon>
        <taxon>Albuliformes</taxon>
        <taxon>Albulidae</taxon>
        <taxon>Albula</taxon>
    </lineage>
</organism>
<keyword evidence="1" id="KW-0433">Leucine-rich repeat</keyword>
<dbReference type="InterPro" id="IPR032675">
    <property type="entry name" value="LRR_dom_sf"/>
</dbReference>
<comment type="caution">
    <text evidence="3">The sequence shown here is derived from an EMBL/GenBank/DDBJ whole genome shotgun (WGS) entry which is preliminary data.</text>
</comment>
<reference evidence="3" key="1">
    <citation type="thesis" date="2021" institute="BYU ScholarsArchive" country="Provo, UT, USA">
        <title>Applications of and Algorithms for Genome Assembly and Genomic Analyses with an Emphasis on Marine Teleosts.</title>
        <authorList>
            <person name="Pickett B.D."/>
        </authorList>
    </citation>
    <scope>NUCLEOTIDE SEQUENCE</scope>
    <source>
        <strain evidence="3">HI-2016</strain>
    </source>
</reference>
<evidence type="ECO:0000313" key="4">
    <source>
        <dbReference type="Proteomes" id="UP000824540"/>
    </source>
</evidence>
<keyword evidence="4" id="KW-1185">Reference proteome</keyword>
<evidence type="ECO:0000256" key="1">
    <source>
        <dbReference type="ARBA" id="ARBA00022614"/>
    </source>
</evidence>
<accession>A0A8T2N351</accession>
<sequence length="169" mass="18408">MFHFSLRGKGLDDSGLGSDLSSDAVCPLWPEFLREPTSSWCRLGWCNLTEGCCDDLASVLHCPHSELRDLELRDNELQDSGVRALAAGLEDPHCKLQRLGGKGLDDSSLGSDLSSDAVKHKCCSAHRFVPYGQSFLESRPLPGAGCQAVESQRAAVILWLQLCVQTPHT</sequence>
<dbReference type="EMBL" id="JAFBMS010000409">
    <property type="protein sequence ID" value="KAG9330987.1"/>
    <property type="molecule type" value="Genomic_DNA"/>
</dbReference>
<evidence type="ECO:0000313" key="3">
    <source>
        <dbReference type="EMBL" id="KAG9330987.1"/>
    </source>
</evidence>
<dbReference type="Proteomes" id="UP000824540">
    <property type="component" value="Unassembled WGS sequence"/>
</dbReference>
<dbReference type="PANTHER" id="PTHR24106">
    <property type="entry name" value="NACHT, LRR AND CARD DOMAINS-CONTAINING"/>
    <property type="match status" value="1"/>
</dbReference>
<name>A0A8T2N351_9TELE</name>
<dbReference type="Gene3D" id="3.80.10.10">
    <property type="entry name" value="Ribonuclease Inhibitor"/>
    <property type="match status" value="1"/>
</dbReference>
<evidence type="ECO:0000256" key="2">
    <source>
        <dbReference type="ARBA" id="ARBA00022737"/>
    </source>
</evidence>